<dbReference type="AlphaFoldDB" id="A0A4V0WP86"/>
<protein>
    <submittedName>
        <fullName evidence="1">Uncharacterized protein</fullName>
    </submittedName>
</protein>
<comment type="caution">
    <text evidence="1">The sequence shown here is derived from an EMBL/GenBank/DDBJ whole genome shotgun (WGS) entry which is preliminary data.</text>
</comment>
<dbReference type="Proteomes" id="UP000290567">
    <property type="component" value="Unassembled WGS sequence"/>
</dbReference>
<accession>A0A4V0WP86</accession>
<proteinExistence type="predicted"/>
<dbReference type="RefSeq" id="WP_175579996.1">
    <property type="nucleotide sequence ID" value="NZ_BJCC01000008.1"/>
</dbReference>
<keyword evidence="2" id="KW-1185">Reference proteome</keyword>
<sequence length="52" mass="6049">MKEIEELIQGYSDILAIIASLPLMNAFDELSDKRQETILLIDQHYKRLSKTI</sequence>
<name>A0A4V0WP86_9ENTE</name>
<gene>
    <name evidence="1" type="ORF">NRIC_08800</name>
</gene>
<reference evidence="2" key="1">
    <citation type="submission" date="2019-02" db="EMBL/GenBank/DDBJ databases">
        <title>Draft genome sequence of Enterococcus sp. Gos25-1.</title>
        <authorList>
            <person name="Tanaka N."/>
            <person name="Shiwa Y."/>
            <person name="Fujita N."/>
        </authorList>
    </citation>
    <scope>NUCLEOTIDE SEQUENCE [LARGE SCALE GENOMIC DNA]</scope>
    <source>
        <strain evidence="2">Gos25-1</strain>
    </source>
</reference>
<dbReference type="EMBL" id="BJCC01000008">
    <property type="protein sequence ID" value="GCF92989.1"/>
    <property type="molecule type" value="Genomic_DNA"/>
</dbReference>
<evidence type="ECO:0000313" key="2">
    <source>
        <dbReference type="Proteomes" id="UP000290567"/>
    </source>
</evidence>
<evidence type="ECO:0000313" key="1">
    <source>
        <dbReference type="EMBL" id="GCF92989.1"/>
    </source>
</evidence>
<organism evidence="1 2">
    <name type="scientific">Enterococcus florum</name>
    <dbReference type="NCBI Taxonomy" id="2480627"/>
    <lineage>
        <taxon>Bacteria</taxon>
        <taxon>Bacillati</taxon>
        <taxon>Bacillota</taxon>
        <taxon>Bacilli</taxon>
        <taxon>Lactobacillales</taxon>
        <taxon>Enterococcaceae</taxon>
        <taxon>Enterococcus</taxon>
    </lineage>
</organism>